<dbReference type="RefSeq" id="XP_068348429.1">
    <property type="nucleotide sequence ID" value="XM_068512167.1"/>
</dbReference>
<evidence type="ECO:0000313" key="2">
    <source>
        <dbReference type="EMBL" id="OHS95292.1"/>
    </source>
</evidence>
<feature type="compositionally biased region" description="Basic residues" evidence="1">
    <location>
        <begin position="279"/>
        <end position="317"/>
    </location>
</feature>
<dbReference type="VEuPathDB" id="TrichDB:TRFO_38635"/>
<feature type="compositionally biased region" description="Basic and acidic residues" evidence="1">
    <location>
        <begin position="25"/>
        <end position="39"/>
    </location>
</feature>
<accession>A0A1J4JDG3</accession>
<keyword evidence="3" id="KW-1185">Reference proteome</keyword>
<dbReference type="EMBL" id="MLAK01001258">
    <property type="protein sequence ID" value="OHS95292.1"/>
    <property type="molecule type" value="Genomic_DNA"/>
</dbReference>
<evidence type="ECO:0000313" key="3">
    <source>
        <dbReference type="Proteomes" id="UP000179807"/>
    </source>
</evidence>
<dbReference type="GeneID" id="94846871"/>
<dbReference type="AlphaFoldDB" id="A0A1J4JDG3"/>
<dbReference type="Proteomes" id="UP000179807">
    <property type="component" value="Unassembled WGS sequence"/>
</dbReference>
<sequence>MYQFPVLCEDDGSSSSPKHNLNRSLNDHFDQNERVPSQDKLNDQTLLFPSFQWLEENPQNTGMKMTIINSSKSEDHVSILNMAKNKNDEIDSISSNFKNDSATFSSLKYDQVPNVENFEKDEESIEIMKKNNPQISQNFPLPEILNCNFQQLRKTPLNNNNSVNNLANINIWPSNYSREITINPSLNPKFLLPSNLLQNNIIHSNFIQDNLFQSHFIRNYFIQDNNEVSFTPASFFSINFIPMPMNQFFNNQLNMQYQILSVQFNESSNGNHLNNNKNKNYKNKNNKNKNNKNKNNKNKNNKNKNNKNKNNKNKNKNNKNENGQVIKYEKRRI</sequence>
<feature type="compositionally biased region" description="Polar residues" evidence="1">
    <location>
        <begin position="13"/>
        <end position="24"/>
    </location>
</feature>
<evidence type="ECO:0000256" key="1">
    <source>
        <dbReference type="SAM" id="MobiDB-lite"/>
    </source>
</evidence>
<reference evidence="2" key="1">
    <citation type="submission" date="2016-10" db="EMBL/GenBank/DDBJ databases">
        <authorList>
            <person name="Benchimol M."/>
            <person name="Almeida L.G."/>
            <person name="Vasconcelos A.T."/>
            <person name="Perreira-Neves A."/>
            <person name="Rosa I.A."/>
            <person name="Tasca T."/>
            <person name="Bogo M.R."/>
            <person name="de Souza W."/>
        </authorList>
    </citation>
    <scope>NUCLEOTIDE SEQUENCE [LARGE SCALE GENOMIC DNA]</scope>
    <source>
        <strain evidence="2">K</strain>
    </source>
</reference>
<proteinExistence type="predicted"/>
<comment type="caution">
    <text evidence="2">The sequence shown here is derived from an EMBL/GenBank/DDBJ whole genome shotgun (WGS) entry which is preliminary data.</text>
</comment>
<name>A0A1J4JDG3_9EUKA</name>
<feature type="region of interest" description="Disordered" evidence="1">
    <location>
        <begin position="1"/>
        <end position="39"/>
    </location>
</feature>
<gene>
    <name evidence="2" type="ORF">TRFO_38635</name>
</gene>
<feature type="region of interest" description="Disordered" evidence="1">
    <location>
        <begin position="268"/>
        <end position="333"/>
    </location>
</feature>
<protein>
    <submittedName>
        <fullName evidence="2">Uncharacterized protein</fullName>
    </submittedName>
</protein>
<organism evidence="2 3">
    <name type="scientific">Tritrichomonas foetus</name>
    <dbReference type="NCBI Taxonomy" id="1144522"/>
    <lineage>
        <taxon>Eukaryota</taxon>
        <taxon>Metamonada</taxon>
        <taxon>Parabasalia</taxon>
        <taxon>Tritrichomonadida</taxon>
        <taxon>Tritrichomonadidae</taxon>
        <taxon>Tritrichomonas</taxon>
    </lineage>
</organism>